<sequence>MAVTTGQIRVEKQTVAEEGYVYVLGVKDIDLPVSKIGRTTRDPAVRCAEINQSSTGDFIWEVTHQIAVSDCRKLELLVHEKLSPLRQKRREFFNIYPDAAIRAIESILASASDLRMVTLNEIRMEDPRVSERTIVPRRQITRSGKDTIYAHLLDGFTELLNVKGRPFGQLNKPTFGISDGHEGVQWNLKIRPDDQTARVGVNLEGLAYRGWPIAALIKSELGTPVLPRLVPQLRDRQNITLRFARDAWQATARPSILEENLGGREFHLPELTGDLWHTILTEALGCLNKERNYLGRARQTVTLVRKAGLEPESRIMEVSPHLTIWTPVDPSRDSVDELSSAIERLLPIHDWASKASGA</sequence>
<feature type="domain" description="Bacteriophage T5 Orf172 DNA-binding" evidence="1">
    <location>
        <begin position="28"/>
        <end position="107"/>
    </location>
</feature>
<dbReference type="KEGG" id="pter:C2L65_40535"/>
<evidence type="ECO:0000313" key="2">
    <source>
        <dbReference type="EMBL" id="AUT65784.1"/>
    </source>
</evidence>
<dbReference type="Pfam" id="PF10544">
    <property type="entry name" value="T5orf172"/>
    <property type="match status" value="1"/>
</dbReference>
<reference evidence="2 3" key="1">
    <citation type="submission" date="2018-01" db="EMBL/GenBank/DDBJ databases">
        <title>Species boundaries and ecological features among Paraburkholderia terrae DSMZ17804T, P. hospita DSMZ17164T and P. caribensis DSMZ13236T.</title>
        <authorList>
            <person name="Pratama A.A."/>
        </authorList>
    </citation>
    <scope>NUCLEOTIDE SEQUENCE [LARGE SCALE GENOMIC DNA]</scope>
    <source>
        <strain evidence="2 3">DSM 17804</strain>
    </source>
</reference>
<gene>
    <name evidence="2" type="ORF">C2L65_40535</name>
</gene>
<proteinExistence type="predicted"/>
<dbReference type="Proteomes" id="UP000243502">
    <property type="component" value="Chromosome 3"/>
</dbReference>
<name>A0A2I8F3Z0_9BURK</name>
<organism evidence="2 3">
    <name type="scientific">Paraburkholderia terrae</name>
    <dbReference type="NCBI Taxonomy" id="311230"/>
    <lineage>
        <taxon>Bacteria</taxon>
        <taxon>Pseudomonadati</taxon>
        <taxon>Pseudomonadota</taxon>
        <taxon>Betaproteobacteria</taxon>
        <taxon>Burkholderiales</taxon>
        <taxon>Burkholderiaceae</taxon>
        <taxon>Paraburkholderia</taxon>
    </lineage>
</organism>
<dbReference type="InterPro" id="IPR018306">
    <property type="entry name" value="Phage_T5_Orf172_DNA-bd"/>
</dbReference>
<dbReference type="AlphaFoldDB" id="A0A2I8F3Z0"/>
<dbReference type="EMBL" id="CP026113">
    <property type="protein sequence ID" value="AUT65784.1"/>
    <property type="molecule type" value="Genomic_DNA"/>
</dbReference>
<protein>
    <recommendedName>
        <fullName evidence="1">Bacteriophage T5 Orf172 DNA-binding domain-containing protein</fullName>
    </recommendedName>
</protein>
<evidence type="ECO:0000259" key="1">
    <source>
        <dbReference type="SMART" id="SM00974"/>
    </source>
</evidence>
<dbReference type="SMART" id="SM00974">
    <property type="entry name" value="T5orf172"/>
    <property type="match status" value="1"/>
</dbReference>
<evidence type="ECO:0000313" key="3">
    <source>
        <dbReference type="Proteomes" id="UP000243502"/>
    </source>
</evidence>
<accession>A0A2I8F3Z0</accession>